<dbReference type="InterPro" id="IPR052210">
    <property type="entry name" value="LysM1-like"/>
</dbReference>
<organism evidence="2 3">
    <name type="scientific">Trichophyton soudanense CBS 452.61</name>
    <dbReference type="NCBI Taxonomy" id="1215331"/>
    <lineage>
        <taxon>Eukaryota</taxon>
        <taxon>Fungi</taxon>
        <taxon>Dikarya</taxon>
        <taxon>Ascomycota</taxon>
        <taxon>Pezizomycotina</taxon>
        <taxon>Eurotiomycetes</taxon>
        <taxon>Eurotiomycetidae</taxon>
        <taxon>Onygenales</taxon>
        <taxon>Arthrodermataceae</taxon>
        <taxon>Trichophyton</taxon>
    </lineage>
</organism>
<evidence type="ECO:0000256" key="1">
    <source>
        <dbReference type="SAM" id="MobiDB-lite"/>
    </source>
</evidence>
<feature type="region of interest" description="Disordered" evidence="1">
    <location>
        <begin position="174"/>
        <end position="195"/>
    </location>
</feature>
<feature type="compositionally biased region" description="Basic and acidic residues" evidence="1">
    <location>
        <begin position="175"/>
        <end position="188"/>
    </location>
</feature>
<dbReference type="HOGENOM" id="CLU_804578_0_0_1"/>
<protein>
    <recommendedName>
        <fullName evidence="4">LysM domain-containing protein</fullName>
    </recommendedName>
</protein>
<dbReference type="EMBL" id="KK208904">
    <property type="protein sequence ID" value="EZF70973.1"/>
    <property type="molecule type" value="Genomic_DNA"/>
</dbReference>
<evidence type="ECO:0000313" key="3">
    <source>
        <dbReference type="Proteomes" id="UP000023623"/>
    </source>
</evidence>
<dbReference type="AlphaFoldDB" id="A0A022XKW8"/>
<dbReference type="PANTHER" id="PTHR34997">
    <property type="entry name" value="AM15"/>
    <property type="match status" value="1"/>
</dbReference>
<dbReference type="GO" id="GO:0008061">
    <property type="term" value="F:chitin binding"/>
    <property type="evidence" value="ECO:0007669"/>
    <property type="project" value="InterPro"/>
</dbReference>
<dbReference type="Proteomes" id="UP000023623">
    <property type="component" value="Unassembled WGS sequence"/>
</dbReference>
<sequence>MVHMLVWCELGIQHIRLSSPFGYNDEDPAVFSVLTSSCGVQGYNYDIPAQYALNWTGPFLDRSCDHTEITAQPNDTCINLSGSHNVSTFHLIQENAMDFARNDLPRRSHYLCLPLHCTTRQLGTVEDCNSLVEDLDITMEKLLNWNPMINSNCTNLDSWRGWHLCTIFPTSTTPYREDGSSKLPERKLPTPPTPDPLAPGTIESCYRYENLNEEESARDASLNWCTWWATKGEVKLEVFLARNPSLRRGEDCYLKPGYRYCIRRWKDRRKFLWVCARNAVVIETNMKLATLPHEYCSEPNSRFIPSPSIPQWECSCYLEVVEVGITDKSMQQKSKDKDFTRNRIS</sequence>
<reference evidence="2 3" key="1">
    <citation type="submission" date="2014-02" db="EMBL/GenBank/DDBJ databases">
        <title>The Genome Sequence of Trichophyton rubrum (morphotype soudanense) CBS 452.61.</title>
        <authorList>
            <consortium name="The Broad Institute Genomics Platform"/>
            <person name="Cuomo C.A."/>
            <person name="White T.C."/>
            <person name="Graser Y."/>
            <person name="Martinez-Rossi N."/>
            <person name="Heitman J."/>
            <person name="Young S.K."/>
            <person name="Zeng Q."/>
            <person name="Gargeya S."/>
            <person name="Abouelleil A."/>
            <person name="Alvarado L."/>
            <person name="Chapman S.B."/>
            <person name="Gainer-Dewar J."/>
            <person name="Goldberg J."/>
            <person name="Griggs A."/>
            <person name="Gujja S."/>
            <person name="Hansen M."/>
            <person name="Howarth C."/>
            <person name="Imamovic A."/>
            <person name="Larimer J."/>
            <person name="Martinez D."/>
            <person name="Murphy C."/>
            <person name="Pearson M.D."/>
            <person name="Persinoti G."/>
            <person name="Poon T."/>
            <person name="Priest M."/>
            <person name="Roberts A.D."/>
            <person name="Saif S."/>
            <person name="Shea T.D."/>
            <person name="Sykes S.N."/>
            <person name="Wortman J."/>
            <person name="Nusbaum C."/>
            <person name="Birren B."/>
        </authorList>
    </citation>
    <scope>NUCLEOTIDE SEQUENCE [LARGE SCALE GENOMIC DNA]</scope>
    <source>
        <strain evidence="2 3">CBS 452.61</strain>
    </source>
</reference>
<name>A0A022XKW8_TRISD</name>
<dbReference type="InterPro" id="IPR036779">
    <property type="entry name" value="LysM_dom_sf"/>
</dbReference>
<keyword evidence="3" id="KW-1185">Reference proteome</keyword>
<gene>
    <name evidence="2" type="ORF">H105_06884</name>
</gene>
<proteinExistence type="predicted"/>
<accession>A0A022XKW8</accession>
<dbReference type="OrthoDB" id="4182065at2759"/>
<evidence type="ECO:0008006" key="4">
    <source>
        <dbReference type="Google" id="ProtNLM"/>
    </source>
</evidence>
<dbReference type="PANTHER" id="PTHR34997:SF1">
    <property type="entry name" value="PEPTIDOGLYCAN-BINDING LYSIN DOMAIN"/>
    <property type="match status" value="1"/>
</dbReference>
<evidence type="ECO:0000313" key="2">
    <source>
        <dbReference type="EMBL" id="EZF70973.1"/>
    </source>
</evidence>
<dbReference type="Gene3D" id="3.10.350.10">
    <property type="entry name" value="LysM domain"/>
    <property type="match status" value="1"/>
</dbReference>